<evidence type="ECO:0000256" key="23">
    <source>
        <dbReference type="ARBA" id="ARBA00031012"/>
    </source>
</evidence>
<evidence type="ECO:0000259" key="28">
    <source>
        <dbReference type="PROSITE" id="PS51590"/>
    </source>
</evidence>
<evidence type="ECO:0000256" key="2">
    <source>
        <dbReference type="ARBA" id="ARBA00004328"/>
    </source>
</evidence>
<comment type="catalytic activity">
    <reaction evidence="20">
        <text>a 5'-end (5'-triphosphoguanosine)-(2'-O-methyladenylyl)-adenylyl-cytidylyl-adenosine in mRNA + S-adenosyl-L-methionine = a 5'-end (N(7)-methyl 5'-triphosphoguanosine)-(2'-O-methyladenylyl)-adenylyl-cytidylyl-adenosine in mRNA + S-adenosyl-L-homocysteine</text>
        <dbReference type="Rhea" id="RHEA:65440"/>
        <dbReference type="Rhea" id="RHEA-COMP:16798"/>
        <dbReference type="Rhea" id="RHEA-COMP:16801"/>
        <dbReference type="ChEBI" id="CHEBI:57856"/>
        <dbReference type="ChEBI" id="CHEBI:59789"/>
        <dbReference type="ChEBI" id="CHEBI:156482"/>
        <dbReference type="ChEBI" id="CHEBI:156483"/>
    </reaction>
</comment>
<keyword evidence="14" id="KW-0946">Virion</keyword>
<dbReference type="GO" id="GO:0004482">
    <property type="term" value="F:mRNA 5'-cap (guanine-N7-)-methyltransferase activity"/>
    <property type="evidence" value="ECO:0007669"/>
    <property type="project" value="InterPro"/>
</dbReference>
<evidence type="ECO:0000256" key="18">
    <source>
        <dbReference type="ARBA" id="ARBA00023268"/>
    </source>
</evidence>
<keyword evidence="13" id="KW-0067">ATP-binding</keyword>
<evidence type="ECO:0000256" key="26">
    <source>
        <dbReference type="ARBA" id="ARBA00048548"/>
    </source>
</evidence>
<dbReference type="GO" id="GO:0016787">
    <property type="term" value="F:hydrolase activity"/>
    <property type="evidence" value="ECO:0007669"/>
    <property type="project" value="UniProtKB-KW"/>
</dbReference>
<keyword evidence="16" id="KW-0506">mRNA capping</keyword>
<evidence type="ECO:0000256" key="24">
    <source>
        <dbReference type="ARBA" id="ARBA00047332"/>
    </source>
</evidence>
<evidence type="ECO:0000256" key="21">
    <source>
        <dbReference type="ARBA" id="ARBA00026099"/>
    </source>
</evidence>
<comment type="catalytic activity">
    <reaction evidence="24">
        <text>a 5'-end (5'-triphosphoguanosine)-adenylyl-adenylyl-cytidylyl-adenosine in mRNA + S-adenosyl-L-methionine = a 5'-end (5'-triphosphoguanosine)-(2'-O-methyladenylyl)-adenylyl-cytidylyl-adenosine in mRNA + S-adenosyl-L-homocysteine + H(+)</text>
        <dbReference type="Rhea" id="RHEA:65380"/>
        <dbReference type="Rhea" id="RHEA-COMP:16797"/>
        <dbReference type="Rhea" id="RHEA-COMP:16801"/>
        <dbReference type="ChEBI" id="CHEBI:15378"/>
        <dbReference type="ChEBI" id="CHEBI:57856"/>
        <dbReference type="ChEBI" id="CHEBI:59789"/>
        <dbReference type="ChEBI" id="CHEBI:156482"/>
        <dbReference type="ChEBI" id="CHEBI:156484"/>
    </reaction>
</comment>
<evidence type="ECO:0000256" key="8">
    <source>
        <dbReference type="ARBA" id="ARBA00022679"/>
    </source>
</evidence>
<dbReference type="InterPro" id="IPR039530">
    <property type="entry name" value="L_methyltransferase_rhabdo"/>
</dbReference>
<dbReference type="Pfam" id="PF14314">
    <property type="entry name" value="Methyltrans_Mon_2nd"/>
    <property type="match status" value="1"/>
</dbReference>
<evidence type="ECO:0000256" key="13">
    <source>
        <dbReference type="ARBA" id="ARBA00022840"/>
    </source>
</evidence>
<dbReference type="GO" id="GO:0003968">
    <property type="term" value="F:RNA-directed RNA polymerase activity"/>
    <property type="evidence" value="ECO:0007669"/>
    <property type="project" value="UniProtKB-KW"/>
</dbReference>
<dbReference type="InterPro" id="IPR039736">
    <property type="entry name" value="L_poly_C"/>
</dbReference>
<keyword evidence="12" id="KW-0378">Hydrolase</keyword>
<evidence type="ECO:0000256" key="12">
    <source>
        <dbReference type="ARBA" id="ARBA00022801"/>
    </source>
</evidence>
<evidence type="ECO:0000256" key="11">
    <source>
        <dbReference type="ARBA" id="ARBA00022741"/>
    </source>
</evidence>
<feature type="domain" description="Mononegavirus-type SAM-dependent 2'-O-MTase" evidence="28">
    <location>
        <begin position="1681"/>
        <end position="1878"/>
    </location>
</feature>
<dbReference type="GO" id="GO:0030430">
    <property type="term" value="C:host cell cytoplasm"/>
    <property type="evidence" value="ECO:0007669"/>
    <property type="project" value="UniProtKB-SubCell"/>
</dbReference>
<keyword evidence="17" id="KW-1035">Host cytoplasm</keyword>
<reference evidence="29" key="1">
    <citation type="submission" date="2022-05" db="EMBL/GenBank/DDBJ databases">
        <authorList>
            <person name="Cao W."/>
            <person name="Jia N."/>
            <person name="Lam T.T.-Y."/>
            <person name="Ni X."/>
            <person name="Liu J."/>
        </authorList>
    </citation>
    <scope>NUCLEOTIDE SEQUENCE</scope>
    <source>
        <strain evidence="29">TIGMIC 3</strain>
    </source>
</reference>
<dbReference type="EMBL" id="ON746521">
    <property type="protein sequence ID" value="UYL95559.1"/>
    <property type="molecule type" value="Viral_cRNA"/>
</dbReference>
<evidence type="ECO:0000256" key="9">
    <source>
        <dbReference type="ARBA" id="ARBA00022691"/>
    </source>
</evidence>
<dbReference type="EC" id="2.7.7.88" evidence="4"/>
<dbReference type="NCBIfam" id="TIGR04198">
    <property type="entry name" value="paramyx_RNAcap"/>
    <property type="match status" value="1"/>
</dbReference>
<keyword evidence="6" id="KW-0489">Methyltransferase</keyword>
<evidence type="ECO:0000256" key="10">
    <source>
        <dbReference type="ARBA" id="ARBA00022695"/>
    </source>
</evidence>
<keyword evidence="5 29" id="KW-0696">RNA-directed RNA polymerase</keyword>
<evidence type="ECO:0000256" key="1">
    <source>
        <dbReference type="ARBA" id="ARBA00004192"/>
    </source>
</evidence>
<proteinExistence type="predicted"/>
<sequence>MFEDEGLFGEEADLGPAPFHDATELEMDPPLLTEEQQSRVFSGSALNNFDYNLNSPLIADHPESLLRAAQGLTPKKRYLKNRIFADKVASIGLVPHSFLHYRASEGFHAWAAKYVYQFPVQSRCFQKIFDLEHYDAECAMTVALDFWKALTGSRVCTEQEALRREFFMRPSSSPVITRMQEDGEAFWFFYVLILMMNSSTIKERESLVESTRDWDVHLLKGDTDQIFLFEGQHPDWGSFQVGPGLVILPDHRRLLDRNMVLMLKDTMIARFTSKLSQLFHPREGFKLELVSKMTTLYEEGDKILRCRDNKFFDVVQLLEPYCNQRLSDLAWQFRPRIPRDTKFSLFLEEETKALELHGEGSIVKFLRLVQHETDWKVVLVYYGLFRHWGHPFIDYLEGLKKLYHQVTLPKKIDTEYANALASDLAYIVLKHEFDRQKRWFVDHSLLDPKHILYQHIVDCTWPTPGVIEEMADQWHRLPLIQCYEIPSSIDPSVLLADKSHSPNRKEVEIAISTKADGPIPSKKVLQTALRTPQRNTRDFLSSVNDVGLPRDALVIGLKGKEREVKRNGRFFALMSWDLREYFVSTEYLIKTFYVPLFQGLTMADDLKSVTKKILNCVIGQGLEDYTSITFANHLDYEKWNNHQRKEATDPVFKVMGQFLGLPDLFTRTHEFFQKSLIYYGDRPDLMKVVDGRVESKPGYRVAWEGQDGGLEGLRQKGWSVLNLLVILREASVRNTQVQTLAQGDNQVICTQYKLPGGLLDSHLDAELNHVFANNAAIMNAIHTGTLKLGLIINQKETLISSDYLTYSKIPVFRGCLQAHEPKRYSRVTCIPNDQIPSIGNSISTVSTSALTVAQFSSSILPPIIAYVLFGYLVLRLHMFHSPLLKGPLFPFLENLSTYFVLRGLFLDPVLGGISGTSLTRFLIRQFPDPVTESLTFWRMLYKHGTRREIRELALTAGEPPVKRSESKDLSKLLEKPVSLNLPKGLSAATLVKGEVRNWLRNTRASIVNEVVSEAVGFIETEEAMLRTYLLSVKPLFPRFLSEFAAGSFIGLTESIVGLFQNSRTIRMAFSSRFRREISDLLIKSELIACTILGRRPFVRNLSIWSCSAAKADSLRMKSWGSRTYGTTVPHPAEMVGQPTTGGALCRDCSLPFPTGEHLTVCFPGGIDLSCSRKGLLSPYLGSNTSESTSLFQPWEKDIKLPLIERALKLRVAIHWFVDPGTSVSRAIMQNLHSLTGLDWEESNLEFSRTGSALHRFYSSRQSNGGFSAVNPTGLSWAVVTADTMPKIGMDNYDFMYQSLMLYGQTVSLEINQNIAGLQPRHHYHIRCEGCLRAIEEIKLASDMELRLPDRSASVCRLSGGIQPSFLRIEGVQLKQGDWESLDAFDKSFHIGVAAGTNYAILLSDGDQSRSRAIMFPTSLARKLIPEPFLMGVLQGLLMGASYEVVYRRLVMWKREPGKALMGCCYHLINCLTQEESFISMTGLRHFQEVLLRLCHRVPPSYPASSKDLGLLVKSFLDNHLLQKANNRPAWRSKGQRLWIFSDFRTPRMTGLFILSHRLWGILRHHKVSTSSIDEIRAIKDLITYYASRDRLSALPSQLMRPFVPASVLGASDVVWCGREVRHAGARLLPVEMGNEPETSAWSTEYAPLTTWTELNFSTLQEPLQNCVLVPRLIDPLISGLRVVQLATGAHFKLRGILTKFPIARDGLIGGDGSGGMTAAFLRYYPESRAVFNSLFMVKDRQLRGVAPGEPSALAAMPASVRQRCVNKDSAWKEPSDLCSLETWHHFLDLKRRYGLDFSHLIFDMEVVSETDMGQIVNHLVKFLPLLLSPTGVLIFKMYGTREVQSGGKDLQLLGSLFHRTYGVTTGLTSSFSSEFYLVCVRLIQGKIMAKNVTLMSFRRLVTSLHAVQDPEAEFKRALKVFPALLMEGVPPELFPDPILDLIGLITHLGLESGVSIKYSSVVTAHRNNPGIPVACLVMLGLTLLSNAVLPLTKWFESGYAPPSDQRLIKLIGGFIGCWEFISWFYADFRIRVRLSAFMGGHVMWSYREVIRSSPKGPKPGLEWDFFEDRWRHKVLSKPFEPSVAGQVIRILARIWPRRDRVVYPTWKIYKDFLLAHFPMFNRGLHPLDTLMHSGLWIPGYGTRQVREAMWIRNLEEMYEKEVPEPPLTVDVAWDD</sequence>
<name>A0A9E7V298_9RHAB</name>
<protein>
    <recommendedName>
        <fullName evidence="23">Replicase</fullName>
        <ecNumber evidence="21">2.1.1.375</ecNumber>
        <ecNumber evidence="3">2.7.7.48</ecNumber>
        <ecNumber evidence="4">2.7.7.88</ecNumber>
    </recommendedName>
    <alternativeName>
        <fullName evidence="22">Transcriptase</fullName>
    </alternativeName>
</protein>
<comment type="catalytic activity">
    <reaction evidence="19">
        <text>a 5'-end triphospho-adenylyl-adenylyl-cytidylyl-adenosine in mRNA + GDP + H(+) = a 5'-end (5'-triphosphoguanosine)-adenylyl-adenylyl-cytidylyl-adenosine in mRNA + diphosphate</text>
        <dbReference type="Rhea" id="RHEA:65436"/>
        <dbReference type="Rhea" id="RHEA-COMP:16797"/>
        <dbReference type="Rhea" id="RHEA-COMP:16799"/>
        <dbReference type="ChEBI" id="CHEBI:15378"/>
        <dbReference type="ChEBI" id="CHEBI:33019"/>
        <dbReference type="ChEBI" id="CHEBI:58189"/>
        <dbReference type="ChEBI" id="CHEBI:156484"/>
        <dbReference type="ChEBI" id="CHEBI:156503"/>
        <dbReference type="EC" id="2.7.7.88"/>
    </reaction>
</comment>
<keyword evidence="9" id="KW-0949">S-adenosyl-L-methionine</keyword>
<keyword evidence="18" id="KW-0511">Multifunctional enzyme</keyword>
<dbReference type="Pfam" id="PF21080">
    <property type="entry name" value="Methyltrans_Mon_1st"/>
    <property type="match status" value="1"/>
</dbReference>
<evidence type="ECO:0000256" key="6">
    <source>
        <dbReference type="ARBA" id="ARBA00022603"/>
    </source>
</evidence>
<evidence type="ECO:0000256" key="4">
    <source>
        <dbReference type="ARBA" id="ARBA00012582"/>
    </source>
</evidence>
<evidence type="ECO:0000256" key="14">
    <source>
        <dbReference type="ARBA" id="ARBA00022844"/>
    </source>
</evidence>
<dbReference type="EC" id="2.1.1.375" evidence="21"/>
<organism evidence="29">
    <name type="scientific">Guyuan Rhabd tick virus 1</name>
    <dbReference type="NCBI Taxonomy" id="2972323"/>
    <lineage>
        <taxon>Viruses</taxon>
        <taxon>Riboviria</taxon>
        <taxon>Orthornavirae</taxon>
        <taxon>Negarnaviricota</taxon>
        <taxon>Haploviricotina</taxon>
        <taxon>Monjiviricetes</taxon>
        <taxon>Mononegavirales</taxon>
        <taxon>Rhabdoviridae</taxon>
        <taxon>Alpharhabdovirinae</taxon>
        <taxon>Alpharicinrhavirus</taxon>
        <taxon>Alpharicinrhavirus ningxia</taxon>
    </lineage>
</organism>
<evidence type="ECO:0000256" key="17">
    <source>
        <dbReference type="ARBA" id="ARBA00023200"/>
    </source>
</evidence>
<dbReference type="PROSITE" id="PS50526">
    <property type="entry name" value="RDRP_SSRNA_NEG_NONSEG"/>
    <property type="match status" value="1"/>
</dbReference>
<evidence type="ECO:0000256" key="22">
    <source>
        <dbReference type="ARBA" id="ARBA00030436"/>
    </source>
</evidence>
<dbReference type="EC" id="2.7.7.48" evidence="3"/>
<evidence type="ECO:0000256" key="7">
    <source>
        <dbReference type="ARBA" id="ARBA00022664"/>
    </source>
</evidence>
<keyword evidence="15" id="KW-0693">Viral RNA replication</keyword>
<dbReference type="GO" id="GO:0044423">
    <property type="term" value="C:virion component"/>
    <property type="evidence" value="ECO:0007669"/>
    <property type="project" value="UniProtKB-KW"/>
</dbReference>
<evidence type="ECO:0000256" key="19">
    <source>
        <dbReference type="ARBA" id="ARBA00024494"/>
    </source>
</evidence>
<dbReference type="InterPro" id="IPR026890">
    <property type="entry name" value="Mononeg_mRNAcap"/>
</dbReference>
<evidence type="ECO:0000313" key="29">
    <source>
        <dbReference type="EMBL" id="UYL95559.1"/>
    </source>
</evidence>
<dbReference type="InterPro" id="IPR048397">
    <property type="entry name" value="Methyltrans_Mon_CD"/>
</dbReference>
<comment type="catalytic activity">
    <reaction evidence="25">
        <text>a 5'-end (5'-triphosphoguanosine)-adenylyl-adenylyl-cytidylyl-adenosine in mRNA + 2 S-adenosyl-L-methionine = a 5'-end (N(7)-methyl 5'-triphosphoguanosine)-(2'-O-methyladenylyl)-adenylyl-cytidylyl-adenosine in mRNA + 2 S-adenosyl-L-homocysteine + H(+)</text>
        <dbReference type="Rhea" id="RHEA:65376"/>
        <dbReference type="Rhea" id="RHEA-COMP:16797"/>
        <dbReference type="Rhea" id="RHEA-COMP:16798"/>
        <dbReference type="ChEBI" id="CHEBI:15378"/>
        <dbReference type="ChEBI" id="CHEBI:57856"/>
        <dbReference type="ChEBI" id="CHEBI:59789"/>
        <dbReference type="ChEBI" id="CHEBI:156483"/>
        <dbReference type="ChEBI" id="CHEBI:156484"/>
        <dbReference type="EC" id="2.1.1.375"/>
    </reaction>
</comment>
<keyword evidence="7" id="KW-0507">mRNA processing</keyword>
<dbReference type="InterPro" id="IPR025786">
    <property type="entry name" value="Mononega_L_MeTrfase"/>
</dbReference>
<comment type="catalytic activity">
    <reaction evidence="26">
        <text>GTP + H2O = GDP + phosphate + H(+)</text>
        <dbReference type="Rhea" id="RHEA:19669"/>
        <dbReference type="ChEBI" id="CHEBI:15377"/>
        <dbReference type="ChEBI" id="CHEBI:15378"/>
        <dbReference type="ChEBI" id="CHEBI:37565"/>
        <dbReference type="ChEBI" id="CHEBI:43474"/>
        <dbReference type="ChEBI" id="CHEBI:58189"/>
    </reaction>
</comment>
<evidence type="ECO:0000256" key="16">
    <source>
        <dbReference type="ARBA" id="ARBA00023042"/>
    </source>
</evidence>
<evidence type="ECO:0000256" key="5">
    <source>
        <dbReference type="ARBA" id="ARBA00022484"/>
    </source>
</evidence>
<keyword evidence="10" id="KW-0548">Nucleotidyltransferase</keyword>
<dbReference type="Pfam" id="PF00946">
    <property type="entry name" value="Mononeg_RNA_pol"/>
    <property type="match status" value="1"/>
</dbReference>
<evidence type="ECO:0000259" key="27">
    <source>
        <dbReference type="PROSITE" id="PS50526"/>
    </source>
</evidence>
<evidence type="ECO:0000256" key="25">
    <source>
        <dbReference type="ARBA" id="ARBA00047370"/>
    </source>
</evidence>
<evidence type="ECO:0000256" key="15">
    <source>
        <dbReference type="ARBA" id="ARBA00022953"/>
    </source>
</evidence>
<feature type="domain" description="RdRp catalytic" evidence="27">
    <location>
        <begin position="628"/>
        <end position="814"/>
    </location>
</feature>
<dbReference type="GO" id="GO:0005524">
    <property type="term" value="F:ATP binding"/>
    <property type="evidence" value="ECO:0007669"/>
    <property type="project" value="UniProtKB-KW"/>
</dbReference>
<keyword evidence="11" id="KW-0547">Nucleotide-binding</keyword>
<accession>A0A9E7V298</accession>
<evidence type="ECO:0000256" key="3">
    <source>
        <dbReference type="ARBA" id="ARBA00012494"/>
    </source>
</evidence>
<dbReference type="InterPro" id="IPR014023">
    <property type="entry name" value="Mononeg_RNA_pol_cat"/>
</dbReference>
<keyword evidence="8" id="KW-0808">Transferase</keyword>
<comment type="subcellular location">
    <subcellularLocation>
        <location evidence="1">Host cytoplasm</location>
    </subcellularLocation>
    <subcellularLocation>
        <location evidence="2">Virion</location>
    </subcellularLocation>
</comment>
<dbReference type="PROSITE" id="PS51590">
    <property type="entry name" value="SAM_MT_MNV_L"/>
    <property type="match status" value="1"/>
</dbReference>
<dbReference type="Pfam" id="PF14318">
    <property type="entry name" value="Mononeg_mRNAcap"/>
    <property type="match status" value="1"/>
</dbReference>
<evidence type="ECO:0000256" key="20">
    <source>
        <dbReference type="ARBA" id="ARBA00024499"/>
    </source>
</evidence>